<dbReference type="GO" id="GO:0008237">
    <property type="term" value="F:metallopeptidase activity"/>
    <property type="evidence" value="ECO:0007669"/>
    <property type="project" value="UniProtKB-KW"/>
</dbReference>
<name>A0ABM6W6M0_9STRE</name>
<evidence type="ECO:0000256" key="2">
    <source>
        <dbReference type="SAM" id="Phobius"/>
    </source>
</evidence>
<evidence type="ECO:0000256" key="1">
    <source>
        <dbReference type="ARBA" id="ARBA00009067"/>
    </source>
</evidence>
<keyword evidence="4" id="KW-0482">Metalloprotease</keyword>
<keyword evidence="2" id="KW-1133">Transmembrane helix</keyword>
<dbReference type="Proteomes" id="UP000245369">
    <property type="component" value="Chromosome"/>
</dbReference>
<keyword evidence="2" id="KW-0472">Membrane</keyword>
<keyword evidence="4" id="KW-0378">Hydrolase</keyword>
<dbReference type="PANTHER" id="PTHR39430:SF1">
    <property type="entry name" value="PROTEASE"/>
    <property type="match status" value="1"/>
</dbReference>
<accession>A0ABM6W6M0</accession>
<dbReference type="RefSeq" id="WP_002961501.1">
    <property type="nucleotide sequence ID" value="NZ_CP029490.1"/>
</dbReference>
<protein>
    <submittedName>
        <fullName evidence="4">CPBP family intramembrane metalloprotease</fullName>
    </submittedName>
</protein>
<feature type="transmembrane region" description="Helical" evidence="2">
    <location>
        <begin position="161"/>
        <end position="182"/>
    </location>
</feature>
<feature type="transmembrane region" description="Helical" evidence="2">
    <location>
        <begin position="73"/>
        <end position="90"/>
    </location>
</feature>
<comment type="similarity">
    <text evidence="1">Belongs to the UPF0177 family.</text>
</comment>
<keyword evidence="2" id="KW-0812">Transmembrane</keyword>
<organism evidence="4 5">
    <name type="scientific">Streptococcus sobrinus</name>
    <dbReference type="NCBI Taxonomy" id="1310"/>
    <lineage>
        <taxon>Bacteria</taxon>
        <taxon>Bacillati</taxon>
        <taxon>Bacillota</taxon>
        <taxon>Bacilli</taxon>
        <taxon>Lactobacillales</taxon>
        <taxon>Streptococcaceae</taxon>
        <taxon>Streptococcus</taxon>
    </lineage>
</organism>
<evidence type="ECO:0000259" key="3">
    <source>
        <dbReference type="Pfam" id="PF02517"/>
    </source>
</evidence>
<proteinExistence type="inferred from homology"/>
<feature type="transmembrane region" description="Helical" evidence="2">
    <location>
        <begin position="135"/>
        <end position="154"/>
    </location>
</feature>
<dbReference type="EMBL" id="CP029490">
    <property type="protein sequence ID" value="AWN20488.1"/>
    <property type="molecule type" value="Genomic_DNA"/>
</dbReference>
<evidence type="ECO:0000313" key="4">
    <source>
        <dbReference type="EMBL" id="AWN20488.1"/>
    </source>
</evidence>
<evidence type="ECO:0000313" key="5">
    <source>
        <dbReference type="Proteomes" id="UP000245369"/>
    </source>
</evidence>
<dbReference type="InterPro" id="IPR003675">
    <property type="entry name" value="Rce1/LyrA-like_dom"/>
</dbReference>
<sequence length="248" mass="28079">MYFQLLLFLFVAILLMIWVKWVERRSITSLGFFQKRKAFKEIAKSWGFGSLIISLSFALTYLFGGVYFTDMDFSLLIILYVLSLIPFWFIQSGTEELLTRGWLLPLLNRRFNLALAVGVSSGLFGLMHLLNAHVIFYSILCIILSGIVMTLYALKRDNIWGVSGLHVAWNFMQGNIFGIAVSGQEPGASLFHFSHKSGVAEWISGGAFGTEGSLLTSFVLLLTIIFLLWQLRLEKRSQGEKEEPWQGS</sequence>
<reference evidence="4 5" key="1">
    <citation type="submission" date="2018-05" db="EMBL/GenBank/DDBJ databases">
        <title>Complete genome sequences of Streptococcus sobrinus.</title>
        <authorList>
            <person name="Sales M."/>
            <person name="Jensen P.A."/>
        </authorList>
    </citation>
    <scope>NUCLEOTIDE SEQUENCE [LARGE SCALE GENOMIC DNA]</scope>
    <source>
        <strain evidence="4 5">SL1</strain>
    </source>
</reference>
<feature type="transmembrane region" description="Helical" evidence="2">
    <location>
        <begin position="202"/>
        <end position="229"/>
    </location>
</feature>
<feature type="transmembrane region" description="Helical" evidence="2">
    <location>
        <begin position="111"/>
        <end position="129"/>
    </location>
</feature>
<keyword evidence="5" id="KW-1185">Reference proteome</keyword>
<keyword evidence="4" id="KW-0645">Protease</keyword>
<dbReference type="GeneID" id="93923604"/>
<dbReference type="Pfam" id="PF02517">
    <property type="entry name" value="Rce1-like"/>
    <property type="match status" value="1"/>
</dbReference>
<gene>
    <name evidence="4" type="ORF">DK182_03615</name>
</gene>
<feature type="transmembrane region" description="Helical" evidence="2">
    <location>
        <begin position="6"/>
        <end position="22"/>
    </location>
</feature>
<feature type="domain" description="CAAX prenyl protease 2/Lysostaphin resistance protein A-like" evidence="3">
    <location>
        <begin position="80"/>
        <end position="172"/>
    </location>
</feature>
<dbReference type="PANTHER" id="PTHR39430">
    <property type="entry name" value="MEMBRANE-ASSOCIATED PROTEASE-RELATED"/>
    <property type="match status" value="1"/>
</dbReference>
<feature type="transmembrane region" description="Helical" evidence="2">
    <location>
        <begin position="43"/>
        <end position="67"/>
    </location>
</feature>